<keyword evidence="1" id="KW-0004">4Fe-4S</keyword>
<dbReference type="Proteomes" id="UP000520876">
    <property type="component" value="Unassembled WGS sequence"/>
</dbReference>
<dbReference type="RefSeq" id="WP_180091652.1">
    <property type="nucleotide sequence ID" value="NZ_CAXAZJ010000023.1"/>
</dbReference>
<evidence type="ECO:0000256" key="1">
    <source>
        <dbReference type="ARBA" id="ARBA00022485"/>
    </source>
</evidence>
<reference evidence="5 6" key="1">
    <citation type="submission" date="2020-07" db="EMBL/GenBank/DDBJ databases">
        <title>Halomonas sp. QX-2 draft genome sequence.</title>
        <authorList>
            <person name="Qiu X."/>
        </authorList>
    </citation>
    <scope>NUCLEOTIDE SEQUENCE [LARGE SCALE GENOMIC DNA]</scope>
    <source>
        <strain evidence="5 6">QX-2</strain>
    </source>
</reference>
<keyword evidence="2" id="KW-0479">Metal-binding</keyword>
<dbReference type="Gene3D" id="3.30.413.10">
    <property type="entry name" value="Sulfite Reductase Hemoprotein, domain 1"/>
    <property type="match status" value="1"/>
</dbReference>
<dbReference type="GO" id="GO:0050311">
    <property type="term" value="F:sulfite reductase (ferredoxin) activity"/>
    <property type="evidence" value="ECO:0007669"/>
    <property type="project" value="TreeGrafter"/>
</dbReference>
<dbReference type="GO" id="GO:0016002">
    <property type="term" value="F:sulfite reductase activity"/>
    <property type="evidence" value="ECO:0007669"/>
    <property type="project" value="TreeGrafter"/>
</dbReference>
<protein>
    <submittedName>
        <fullName evidence="5">Uncharacterized protein</fullName>
    </submittedName>
</protein>
<dbReference type="PANTHER" id="PTHR11493:SF47">
    <property type="entry name" value="SULFITE REDUCTASE [NADPH] SUBUNIT BETA"/>
    <property type="match status" value="1"/>
</dbReference>
<dbReference type="GO" id="GO:0009337">
    <property type="term" value="C:sulfite reductase complex (NADPH)"/>
    <property type="evidence" value="ECO:0007669"/>
    <property type="project" value="TreeGrafter"/>
</dbReference>
<keyword evidence="4" id="KW-0411">Iron-sulfur</keyword>
<dbReference type="PANTHER" id="PTHR11493">
    <property type="entry name" value="SULFITE REDUCTASE [NADPH] SUBUNIT BETA-RELATED"/>
    <property type="match status" value="1"/>
</dbReference>
<dbReference type="InterPro" id="IPR045854">
    <property type="entry name" value="NO2/SO3_Rdtase_4Fe4S_sf"/>
</dbReference>
<keyword evidence="6" id="KW-1185">Reference proteome</keyword>
<dbReference type="SUPFAM" id="SSF56014">
    <property type="entry name" value="Nitrite and sulphite reductase 4Fe-4S domain-like"/>
    <property type="match status" value="1"/>
</dbReference>
<name>A0A7Z0SLQ2_9GAMM</name>
<sequence length="108" mass="11864">MTWAFSSGMAEIGLTGTAIGKYNLYLGGDERGQRINRLFRENIDTTTILDTLDPMLERYVAERKAAEGFGDFLVRVGIVDGERTPEVSIRLIQADMPAPSRIISVGVA</sequence>
<evidence type="ECO:0000256" key="4">
    <source>
        <dbReference type="ARBA" id="ARBA00023014"/>
    </source>
</evidence>
<dbReference type="GO" id="GO:0000103">
    <property type="term" value="P:sulfate assimilation"/>
    <property type="evidence" value="ECO:0007669"/>
    <property type="project" value="TreeGrafter"/>
</dbReference>
<dbReference type="EMBL" id="JACCGK010000007">
    <property type="protein sequence ID" value="NYT72757.1"/>
    <property type="molecule type" value="Genomic_DNA"/>
</dbReference>
<dbReference type="InterPro" id="IPR045169">
    <property type="entry name" value="NO2/SO3_Rdtase_4Fe4S_prot"/>
</dbReference>
<evidence type="ECO:0000313" key="6">
    <source>
        <dbReference type="Proteomes" id="UP000520876"/>
    </source>
</evidence>
<keyword evidence="3" id="KW-0408">Iron</keyword>
<evidence type="ECO:0000256" key="2">
    <source>
        <dbReference type="ARBA" id="ARBA00022723"/>
    </source>
</evidence>
<gene>
    <name evidence="5" type="ORF">HZU72_09990</name>
</gene>
<dbReference type="GO" id="GO:0020037">
    <property type="term" value="F:heme binding"/>
    <property type="evidence" value="ECO:0007669"/>
    <property type="project" value="InterPro"/>
</dbReference>
<dbReference type="GO" id="GO:0051539">
    <property type="term" value="F:4 iron, 4 sulfur cluster binding"/>
    <property type="evidence" value="ECO:0007669"/>
    <property type="project" value="UniProtKB-KW"/>
</dbReference>
<proteinExistence type="predicted"/>
<accession>A0A7Z0SLQ2</accession>
<evidence type="ECO:0000256" key="3">
    <source>
        <dbReference type="ARBA" id="ARBA00023004"/>
    </source>
</evidence>
<dbReference type="AlphaFoldDB" id="A0A7Z0SLQ2"/>
<comment type="caution">
    <text evidence="5">The sequence shown here is derived from an EMBL/GenBank/DDBJ whole genome shotgun (WGS) entry which is preliminary data.</text>
</comment>
<organism evidence="5 6">
    <name type="scientific">Vreelandella sedimenti</name>
    <dbReference type="NCBI Taxonomy" id="2729618"/>
    <lineage>
        <taxon>Bacteria</taxon>
        <taxon>Pseudomonadati</taxon>
        <taxon>Pseudomonadota</taxon>
        <taxon>Gammaproteobacteria</taxon>
        <taxon>Oceanospirillales</taxon>
        <taxon>Halomonadaceae</taxon>
        <taxon>Vreelandella</taxon>
    </lineage>
</organism>
<dbReference type="GO" id="GO:0046872">
    <property type="term" value="F:metal ion binding"/>
    <property type="evidence" value="ECO:0007669"/>
    <property type="project" value="UniProtKB-KW"/>
</dbReference>
<evidence type="ECO:0000313" key="5">
    <source>
        <dbReference type="EMBL" id="NYT72757.1"/>
    </source>
</evidence>